<dbReference type="InterPro" id="IPR004919">
    <property type="entry name" value="GmrSD_N"/>
</dbReference>
<dbReference type="PANTHER" id="PTHR35149">
    <property type="entry name" value="SLL5132 PROTEIN"/>
    <property type="match status" value="1"/>
</dbReference>
<evidence type="ECO:0000259" key="4">
    <source>
        <dbReference type="Pfam" id="PF18755"/>
    </source>
</evidence>
<sequence>MDADATQLTSLLTLKGMRFVIPVYQRPYSWDEEQCAQLWEDVLSIGRAAQQDPNHSHKHFIGSVVWIQDGIMRASGITPALVIDGQQRITTLTLMLVALAEYARKNGKSKDLDFSYDEIIDDSYLVNKHKKDIDHYRLTLSQGDRDVLKSIIDHLEEKDDDVDGNDDHRLISNLDWFRERLANLGDPNAVWDGLRRLWVVSISLTQGQDNPQLIFESMNSTGKDLSTADLVRNYVLMGQQQNEQVDLYEHHWRKIEEALGTDSYDKVFDDFLHDWLSILYAPSKLISRDVYRVFKQYSEDKGYSQPDRMKDLLDSIRRYAGYYSRITGGMEPDLKLRKEFNELSDLKITVANPLIMMMYEDYRQEMFSHDDFVSMLRTLISYVFRRMTCDMASNGLNTFFPSVIKRLNDLRGEFVSTCRFNYREAFEAILLGETGRLRMPSDEEFCIALTSRDCYRFRGKYLLSSLENFHHLKDPINFGTGVYTIEHIMPQNALAHAEWRDMLGNPAGEAFDAHLSQLGNLTLTAYDSELKDGTFWQKKDRAVGGYNNEYLTVSTELHDADYWDFNTIKQRGERLASDAIKIWPRPSLSPETIAEYRHEASQSKSPRLKKVTLSTLCKAGLLNPGDELTSPSPTYPAKAIITNKFTIRLDGDGSENATSSSPSGAAVRVLKKAGSTHSTANGWTFWMYGDKTLAEIRDEYLTLDMSENQTGDFRADFWEGFFNHCSEREDFIESYGDQSDRSRNTSNWASFGIGQIKYHPEALLNRRDSIVGAKLYFKNALDAYKLLLAHREKADSLLIPLDGDITWDTVDAGKKNRQITVTHTADFAPEHWTDLYNWLEDALLTMHKVAAFAE</sequence>
<reference evidence="5 6" key="1">
    <citation type="journal article" date="2019" name="Syst. Appl. Microbiol.">
        <title>Characterization of Bifidobacterium species in feaces of the Egyptian fruit bat: Description of B. vespertilionis sp. nov. and B. rousetti sp. nov.</title>
        <authorList>
            <person name="Modesto M."/>
            <person name="Satti M."/>
            <person name="Watanabe K."/>
            <person name="Puglisi E."/>
            <person name="Morelli L."/>
            <person name="Huang C.-H."/>
            <person name="Liou J.-S."/>
            <person name="Miyashita M."/>
            <person name="Tamura T."/>
            <person name="Saito S."/>
            <person name="Mori K."/>
            <person name="Huang L."/>
            <person name="Sciavilla P."/>
            <person name="Sandri C."/>
            <person name="Spiezio C."/>
            <person name="Vitali F."/>
            <person name="Cavalieri D."/>
            <person name="Perpetuini G."/>
            <person name="Tofalo R."/>
            <person name="Bonetti A."/>
            <person name="Arita M."/>
            <person name="Mattarelli P."/>
        </authorList>
    </citation>
    <scope>NUCLEOTIDE SEQUENCE [LARGE SCALE GENOMIC DNA]</scope>
    <source>
        <strain evidence="5 6">RST19</strain>
    </source>
</reference>
<protein>
    <submittedName>
        <fullName evidence="5">DUF4268 domain-containing protein</fullName>
    </submittedName>
</protein>
<dbReference type="EMBL" id="RZUG01000020">
    <property type="protein sequence ID" value="KAA8823991.1"/>
    <property type="molecule type" value="Genomic_DNA"/>
</dbReference>
<comment type="caution">
    <text evidence="5">The sequence shown here is derived from an EMBL/GenBank/DDBJ whole genome shotgun (WGS) entry which is preliminary data.</text>
</comment>
<evidence type="ECO:0000259" key="2">
    <source>
        <dbReference type="Pfam" id="PF07510"/>
    </source>
</evidence>
<organism evidence="5 6">
    <name type="scientific">Bifidobacterium reuteri</name>
    <dbReference type="NCBI Taxonomy" id="983706"/>
    <lineage>
        <taxon>Bacteria</taxon>
        <taxon>Bacillati</taxon>
        <taxon>Actinomycetota</taxon>
        <taxon>Actinomycetes</taxon>
        <taxon>Bifidobacteriales</taxon>
        <taxon>Bifidobacteriaceae</taxon>
        <taxon>Bifidobacterium</taxon>
    </lineage>
</organism>
<evidence type="ECO:0000259" key="3">
    <source>
        <dbReference type="Pfam" id="PF14088"/>
    </source>
</evidence>
<dbReference type="Proteomes" id="UP000326251">
    <property type="component" value="Unassembled WGS sequence"/>
</dbReference>
<accession>A0A5J5E476</accession>
<proteinExistence type="predicted"/>
<dbReference type="Pfam" id="PF18755">
    <property type="entry name" value="RAMA"/>
    <property type="match status" value="1"/>
</dbReference>
<dbReference type="PANTHER" id="PTHR35149:SF2">
    <property type="entry name" value="DUF262 DOMAIN-CONTAINING PROTEIN"/>
    <property type="match status" value="1"/>
</dbReference>
<feature type="domain" description="GmrSD restriction endonucleases C-terminal" evidence="2">
    <location>
        <begin position="440"/>
        <end position="576"/>
    </location>
</feature>
<dbReference type="Pfam" id="PF14088">
    <property type="entry name" value="DUF4268"/>
    <property type="match status" value="1"/>
</dbReference>
<feature type="domain" description="DUF4268" evidence="3">
    <location>
        <begin position="714"/>
        <end position="850"/>
    </location>
</feature>
<gene>
    <name evidence="5" type="ORF">EMO92_09275</name>
</gene>
<dbReference type="Pfam" id="PF03235">
    <property type="entry name" value="GmrSD_N"/>
    <property type="match status" value="1"/>
</dbReference>
<evidence type="ECO:0000313" key="6">
    <source>
        <dbReference type="Proteomes" id="UP000326251"/>
    </source>
</evidence>
<dbReference type="AlphaFoldDB" id="A0A5J5E476"/>
<evidence type="ECO:0000259" key="1">
    <source>
        <dbReference type="Pfam" id="PF03235"/>
    </source>
</evidence>
<dbReference type="InterPro" id="IPR011089">
    <property type="entry name" value="GmrSD_C"/>
</dbReference>
<feature type="domain" description="RAMA" evidence="4">
    <location>
        <begin position="598"/>
        <end position="701"/>
    </location>
</feature>
<evidence type="ECO:0000313" key="5">
    <source>
        <dbReference type="EMBL" id="KAA8823991.1"/>
    </source>
</evidence>
<dbReference type="Pfam" id="PF07510">
    <property type="entry name" value="GmrSD_C"/>
    <property type="match status" value="1"/>
</dbReference>
<feature type="domain" description="GmrSD restriction endonucleases N-terminal" evidence="1">
    <location>
        <begin position="15"/>
        <end position="235"/>
    </location>
</feature>
<dbReference type="InterPro" id="IPR025364">
    <property type="entry name" value="DUF4268"/>
</dbReference>
<name>A0A5J5E476_9BIFI</name>
<dbReference type="InterPro" id="IPR040843">
    <property type="entry name" value="RAMA"/>
</dbReference>
<dbReference type="RefSeq" id="WP_150335880.1">
    <property type="nucleotide sequence ID" value="NZ_RZUG01000020.1"/>
</dbReference>